<name>A0ABR2U9X3_9ROSI</name>
<evidence type="ECO:0000313" key="5">
    <source>
        <dbReference type="Proteomes" id="UP001396334"/>
    </source>
</evidence>
<dbReference type="Proteomes" id="UP001396334">
    <property type="component" value="Unassembled WGS sequence"/>
</dbReference>
<feature type="domain" description="RRM" evidence="3">
    <location>
        <begin position="313"/>
        <end position="407"/>
    </location>
</feature>
<protein>
    <recommendedName>
        <fullName evidence="3">RRM domain-containing protein</fullName>
    </recommendedName>
</protein>
<feature type="domain" description="RRM" evidence="3">
    <location>
        <begin position="405"/>
        <end position="486"/>
    </location>
</feature>
<dbReference type="PANTHER" id="PTHR48024">
    <property type="entry name" value="GEO13361P1-RELATED"/>
    <property type="match status" value="1"/>
</dbReference>
<organism evidence="4 5">
    <name type="scientific">Hibiscus sabdariffa</name>
    <name type="common">roselle</name>
    <dbReference type="NCBI Taxonomy" id="183260"/>
    <lineage>
        <taxon>Eukaryota</taxon>
        <taxon>Viridiplantae</taxon>
        <taxon>Streptophyta</taxon>
        <taxon>Embryophyta</taxon>
        <taxon>Tracheophyta</taxon>
        <taxon>Spermatophyta</taxon>
        <taxon>Magnoliopsida</taxon>
        <taxon>eudicotyledons</taxon>
        <taxon>Gunneridae</taxon>
        <taxon>Pentapetalae</taxon>
        <taxon>rosids</taxon>
        <taxon>malvids</taxon>
        <taxon>Malvales</taxon>
        <taxon>Malvaceae</taxon>
        <taxon>Malvoideae</taxon>
        <taxon>Hibiscus</taxon>
    </lineage>
</organism>
<evidence type="ECO:0000259" key="3">
    <source>
        <dbReference type="PROSITE" id="PS50102"/>
    </source>
</evidence>
<keyword evidence="5" id="KW-1185">Reference proteome</keyword>
<dbReference type="PANTHER" id="PTHR48024:SF25">
    <property type="entry name" value="UBP1-ASSOCIATED PROTEIN 2C"/>
    <property type="match status" value="1"/>
</dbReference>
<dbReference type="InterPro" id="IPR012677">
    <property type="entry name" value="Nucleotide-bd_a/b_plait_sf"/>
</dbReference>
<dbReference type="InterPro" id="IPR026960">
    <property type="entry name" value="RVT-Znf"/>
</dbReference>
<comment type="caution">
    <text evidence="4">The sequence shown here is derived from an EMBL/GenBank/DDBJ whole genome shotgun (WGS) entry which is preliminary data.</text>
</comment>
<dbReference type="PROSITE" id="PS50102">
    <property type="entry name" value="RRM"/>
    <property type="match status" value="2"/>
</dbReference>
<dbReference type="EMBL" id="JBBPBN010000001">
    <property type="protein sequence ID" value="KAK9046427.1"/>
    <property type="molecule type" value="Genomic_DNA"/>
</dbReference>
<proteinExistence type="predicted"/>
<reference evidence="4 5" key="1">
    <citation type="journal article" date="2024" name="G3 (Bethesda)">
        <title>Genome assembly of Hibiscus sabdariffa L. provides insights into metabolisms of medicinal natural products.</title>
        <authorList>
            <person name="Kim T."/>
        </authorList>
    </citation>
    <scope>NUCLEOTIDE SEQUENCE [LARGE SCALE GENOMIC DNA]</scope>
    <source>
        <strain evidence="4">TK-2024</strain>
        <tissue evidence="4">Old leaves</tissue>
    </source>
</reference>
<evidence type="ECO:0000256" key="2">
    <source>
        <dbReference type="PROSITE-ProRule" id="PRU00176"/>
    </source>
</evidence>
<dbReference type="Pfam" id="PF13966">
    <property type="entry name" value="zf-RVT"/>
    <property type="match status" value="1"/>
</dbReference>
<sequence>MNDLLLSPFTAEEVWLAVKEQVDTICSIPLSRSRKCDEIIWRPDGSGIYFVKSGYRLLRDDLPAIAGGTGAPYSLMVLRFFNGMWSVNLPAKVKINMWKVANSFLPTYSALQYRSLHVNNVCPFCPNSSETVAHIMRDCNFVCHLFVAQGICFPSCPLYLNWLDWVAVAFCSLNATNKVVMMVTLWAVWYARNKLVHEGTAANVHVTLSFISAFIGVNVVVHTPPSTRRLRVLESSRMQFPDLTKKRKLDENGIISAVSEPDPITQLTPQDARKLIERFTLDQLHDILQDAVCRHPDVLSSVRSIADHDPSQRKLFIRGLGWDTTTDGLRSLFSVYGELEEAVVILDKTTGKSKGYGFVTFKHVDGALLALKEPSKKIDGRVTVTQLAAAGNSATNSNPVDVHMRKIYVANVPYDMPADRLLGLFAQYGEIEEGPLGFDKQTGKSKGFALFVYKTAEGAQLALVEPVKNIDGRQLNCKLAIEGKKGKPGQDGMMQSGVGAPRNTEIGVGGHGGGYGGPGGTGGYGGFSGGLQGPPGPMGYPHHLNSSGVGVGALSGSGGAAAAGYGSGLGAPYGGYGGPGSTGYGGLSGAGAGLLSPVSITKQLERPLCQGFHLVECIPTDHLSTEVYDSLLGADAFCGSGDCVNAD</sequence>
<accession>A0ABR2U9X3</accession>
<evidence type="ECO:0000313" key="4">
    <source>
        <dbReference type="EMBL" id="KAK9046427.1"/>
    </source>
</evidence>
<dbReference type="InterPro" id="IPR050886">
    <property type="entry name" value="RNA-binding_reg"/>
</dbReference>
<evidence type="ECO:0000256" key="1">
    <source>
        <dbReference type="ARBA" id="ARBA00022884"/>
    </source>
</evidence>
<dbReference type="Gene3D" id="3.30.70.330">
    <property type="match status" value="2"/>
</dbReference>
<dbReference type="InterPro" id="IPR000504">
    <property type="entry name" value="RRM_dom"/>
</dbReference>
<dbReference type="InterPro" id="IPR035979">
    <property type="entry name" value="RBD_domain_sf"/>
</dbReference>
<gene>
    <name evidence="4" type="ORF">V6N11_052314</name>
</gene>
<dbReference type="SMART" id="SM00360">
    <property type="entry name" value="RRM"/>
    <property type="match status" value="2"/>
</dbReference>
<keyword evidence="1 2" id="KW-0694">RNA-binding</keyword>
<dbReference type="SUPFAM" id="SSF54928">
    <property type="entry name" value="RNA-binding domain, RBD"/>
    <property type="match status" value="2"/>
</dbReference>
<dbReference type="Pfam" id="PF00076">
    <property type="entry name" value="RRM_1"/>
    <property type="match status" value="2"/>
</dbReference>